<dbReference type="GO" id="GO:0019901">
    <property type="term" value="F:protein kinase binding"/>
    <property type="evidence" value="ECO:0007669"/>
    <property type="project" value="InterPro"/>
</dbReference>
<dbReference type="AlphaFoldDB" id="G5C6N0"/>
<dbReference type="InterPro" id="IPR057742">
    <property type="entry name" value="Speedy_E"/>
</dbReference>
<feature type="non-terminal residue" evidence="2">
    <location>
        <position position="87"/>
    </location>
</feature>
<dbReference type="InParanoid" id="G5C6N0"/>
<reference evidence="2 3" key="1">
    <citation type="journal article" date="2011" name="Nature">
        <title>Genome sequencing reveals insights into physiology and longevity of the naked mole rat.</title>
        <authorList>
            <person name="Kim E.B."/>
            <person name="Fang X."/>
            <person name="Fushan A.A."/>
            <person name="Huang Z."/>
            <person name="Lobanov A.V."/>
            <person name="Han L."/>
            <person name="Marino S.M."/>
            <person name="Sun X."/>
            <person name="Turanov A.A."/>
            <person name="Yang P."/>
            <person name="Yim S.H."/>
            <person name="Zhao X."/>
            <person name="Kasaikina M.V."/>
            <person name="Stoletzki N."/>
            <person name="Peng C."/>
            <person name="Polak P."/>
            <person name="Xiong Z."/>
            <person name="Kiezun A."/>
            <person name="Zhu Y."/>
            <person name="Chen Y."/>
            <person name="Kryukov G.V."/>
            <person name="Zhang Q."/>
            <person name="Peshkin L."/>
            <person name="Yang L."/>
            <person name="Bronson R.T."/>
            <person name="Buffenstein R."/>
            <person name="Wang B."/>
            <person name="Han C."/>
            <person name="Li Q."/>
            <person name="Chen L."/>
            <person name="Zhao W."/>
            <person name="Sunyaev S.R."/>
            <person name="Park T.J."/>
            <person name="Zhang G."/>
            <person name="Wang J."/>
            <person name="Gladyshev V.N."/>
        </authorList>
    </citation>
    <scope>NUCLEOTIDE SEQUENCE [LARGE SCALE GENOMIC DNA]</scope>
</reference>
<evidence type="ECO:0000313" key="2">
    <source>
        <dbReference type="EMBL" id="EHB17191.1"/>
    </source>
</evidence>
<dbReference type="STRING" id="10181.G5C6N0"/>
<comment type="similarity">
    <text evidence="1">Belongs to the Speedy/Ringo family.</text>
</comment>
<protein>
    <submittedName>
        <fullName evidence="2">Speedy protein B</fullName>
    </submittedName>
</protein>
<sequence>LPAKVIDYSSCAGFFPWQYHGIHFFLALNKGQQVEKDNKLHKLDMFFFLYGINLAQIPQFHELPCEFIFCTGWDMRMSPEGCEEVIG</sequence>
<dbReference type="EMBL" id="JH173563">
    <property type="protein sequence ID" value="EHB17191.1"/>
    <property type="molecule type" value="Genomic_DNA"/>
</dbReference>
<organism evidence="2 3">
    <name type="scientific">Heterocephalus glaber</name>
    <name type="common">Naked mole rat</name>
    <dbReference type="NCBI Taxonomy" id="10181"/>
    <lineage>
        <taxon>Eukaryota</taxon>
        <taxon>Metazoa</taxon>
        <taxon>Chordata</taxon>
        <taxon>Craniata</taxon>
        <taxon>Vertebrata</taxon>
        <taxon>Euteleostomi</taxon>
        <taxon>Mammalia</taxon>
        <taxon>Eutheria</taxon>
        <taxon>Euarchontoglires</taxon>
        <taxon>Glires</taxon>
        <taxon>Rodentia</taxon>
        <taxon>Hystricomorpha</taxon>
        <taxon>Bathyergidae</taxon>
        <taxon>Heterocephalus</taxon>
    </lineage>
</organism>
<evidence type="ECO:0000313" key="3">
    <source>
        <dbReference type="Proteomes" id="UP000006813"/>
    </source>
</evidence>
<feature type="non-terminal residue" evidence="2">
    <location>
        <position position="1"/>
    </location>
</feature>
<dbReference type="PANTHER" id="PTHR31156">
    <property type="entry name" value="WBSCR19-LIKE PROTEIN"/>
    <property type="match status" value="1"/>
</dbReference>
<gene>
    <name evidence="2" type="ORF">GW7_20929</name>
</gene>
<accession>G5C6N0</accession>
<dbReference type="Proteomes" id="UP000006813">
    <property type="component" value="Unassembled WGS sequence"/>
</dbReference>
<dbReference type="InterPro" id="IPR020984">
    <property type="entry name" value="Speedy"/>
</dbReference>
<evidence type="ECO:0000256" key="1">
    <source>
        <dbReference type="ARBA" id="ARBA00010932"/>
    </source>
</evidence>
<name>G5C6N0_HETGA</name>
<proteinExistence type="inferred from homology"/>
<dbReference type="Pfam" id="PF11357">
    <property type="entry name" value="Spy1"/>
    <property type="match status" value="1"/>
</dbReference>